<accession>A0ACC3TTT8</accession>
<gene>
    <name evidence="1" type="ORF">V1517DRAFT_351715</name>
</gene>
<reference evidence="2" key="1">
    <citation type="journal article" date="2024" name="Front. Bioeng. Biotechnol.">
        <title>Genome-scale model development and genomic sequencing of the oleaginous clade Lipomyces.</title>
        <authorList>
            <person name="Czajka J.J."/>
            <person name="Han Y."/>
            <person name="Kim J."/>
            <person name="Mondo S.J."/>
            <person name="Hofstad B.A."/>
            <person name="Robles A."/>
            <person name="Haridas S."/>
            <person name="Riley R."/>
            <person name="LaButti K."/>
            <person name="Pangilinan J."/>
            <person name="Andreopoulos W."/>
            <person name="Lipzen A."/>
            <person name="Yan J."/>
            <person name="Wang M."/>
            <person name="Ng V."/>
            <person name="Grigoriev I.V."/>
            <person name="Spatafora J.W."/>
            <person name="Magnuson J.K."/>
            <person name="Baker S.E."/>
            <person name="Pomraning K.R."/>
        </authorList>
    </citation>
    <scope>NUCLEOTIDE SEQUENCE [LARGE SCALE GENOMIC DNA]</scope>
    <source>
        <strain evidence="2">CBS 10300</strain>
    </source>
</reference>
<organism evidence="1 2">
    <name type="scientific">Lipomyces orientalis</name>
    <dbReference type="NCBI Taxonomy" id="1233043"/>
    <lineage>
        <taxon>Eukaryota</taxon>
        <taxon>Fungi</taxon>
        <taxon>Dikarya</taxon>
        <taxon>Ascomycota</taxon>
        <taxon>Saccharomycotina</taxon>
        <taxon>Lipomycetes</taxon>
        <taxon>Lipomycetales</taxon>
        <taxon>Lipomycetaceae</taxon>
        <taxon>Lipomyces</taxon>
    </lineage>
</organism>
<name>A0ACC3TTT8_9ASCO</name>
<sequence>MPPRTPGTTGYKKVVLIGDSQFELSWNPELEFCFPAALSNYYGRRADVLNRGLAGYNSVWMRSQLDRVILELKQYDDNVPLLFVLWLGTNDSCLEFTEHHVPVDEFVTNVQTYVNEIKRNFAYARILLVSPAPISKAGLAASTTRTKGADRTQAATKEYVDALLRYSDEANVVRKVDFFSAILDAAGYDSKDADLKIKRFTVDGLHLNGNGYRVLFNLVKCTLDDWDGVRASDIDGVEPGWAEKARRFRK</sequence>
<comment type="caution">
    <text evidence="1">The sequence shown here is derived from an EMBL/GenBank/DDBJ whole genome shotgun (WGS) entry which is preliminary data.</text>
</comment>
<dbReference type="Proteomes" id="UP001489719">
    <property type="component" value="Unassembled WGS sequence"/>
</dbReference>
<dbReference type="EMBL" id="MU970054">
    <property type="protein sequence ID" value="KAK9324082.1"/>
    <property type="molecule type" value="Genomic_DNA"/>
</dbReference>
<protein>
    <submittedName>
        <fullName evidence="1">SGNH hydrolase-type esterase domain-containing protein</fullName>
    </submittedName>
</protein>
<keyword evidence="1" id="KW-0378">Hydrolase</keyword>
<proteinExistence type="predicted"/>
<evidence type="ECO:0000313" key="2">
    <source>
        <dbReference type="Proteomes" id="UP001489719"/>
    </source>
</evidence>
<evidence type="ECO:0000313" key="1">
    <source>
        <dbReference type="EMBL" id="KAK9324082.1"/>
    </source>
</evidence>
<keyword evidence="2" id="KW-1185">Reference proteome</keyword>